<dbReference type="PROSITE" id="PS50294">
    <property type="entry name" value="WD_REPEATS_REGION"/>
    <property type="match status" value="4"/>
</dbReference>
<feature type="repeat" description="WD" evidence="6">
    <location>
        <begin position="279"/>
        <end position="315"/>
    </location>
</feature>
<keyword evidence="4" id="KW-0677">Repeat</keyword>
<sequence>MTASFPQTAIARLSDHTGPVHALTFSGGSGQYVLSGGQDRTVRLWNPASKRLIQSYRAHGYEVLDIAVSDDNARFVSVGGDKTVFLWDVATAQTTRRFNGHAGKVNACAFGGDGESVIVTGSFDGTIKIWDCKSRSEKPIMTFSEAKDSVSSIAVREHEIYAGSIDGRVRTYDLARGCVEVDALGSSVTSVAVTTAADSYLASTLDSTARLMDRPTGKCLQTFKHAEFRNDSYRTRSCLAMADASVIAGSENGSVCVWDVLSGELQHRLWHKQDQTASVNVKKDVVAAVAWNQMRKQWASAGGDGVVVIWGLDEK</sequence>
<protein>
    <submittedName>
        <fullName evidence="7">Uncharacterized protein</fullName>
    </submittedName>
</protein>
<name>A0A6H0Y766_9PEZI</name>
<keyword evidence="2" id="KW-0963">Cytoplasm</keyword>
<dbReference type="Gene3D" id="2.130.10.10">
    <property type="entry name" value="YVTN repeat-like/Quinoprotein amine dehydrogenase"/>
    <property type="match status" value="3"/>
</dbReference>
<dbReference type="PRINTS" id="PR00320">
    <property type="entry name" value="GPROTEINBRPT"/>
</dbReference>
<proteinExistence type="inferred from homology"/>
<dbReference type="SUPFAM" id="SSF50978">
    <property type="entry name" value="WD40 repeat-like"/>
    <property type="match status" value="1"/>
</dbReference>
<evidence type="ECO:0000256" key="6">
    <source>
        <dbReference type="PROSITE-ProRule" id="PRU00221"/>
    </source>
</evidence>
<dbReference type="PANTHER" id="PTHR22842">
    <property type="entry name" value="WD40 REPEAT PROTEIN"/>
    <property type="match status" value="1"/>
</dbReference>
<accession>A0A6H0Y766</accession>
<dbReference type="OrthoDB" id="1068471at2759"/>
<dbReference type="EMBL" id="CP051143">
    <property type="protein sequence ID" value="QIX02450.1"/>
    <property type="molecule type" value="Genomic_DNA"/>
</dbReference>
<dbReference type="InterPro" id="IPR015943">
    <property type="entry name" value="WD40/YVTN_repeat-like_dom_sf"/>
</dbReference>
<dbReference type="SMART" id="SM00320">
    <property type="entry name" value="WD40"/>
    <property type="match status" value="6"/>
</dbReference>
<dbReference type="Proteomes" id="UP000503462">
    <property type="component" value="Chromosome 5"/>
</dbReference>
<organism evidence="7 8">
    <name type="scientific">Peltaster fructicola</name>
    <dbReference type="NCBI Taxonomy" id="286661"/>
    <lineage>
        <taxon>Eukaryota</taxon>
        <taxon>Fungi</taxon>
        <taxon>Dikarya</taxon>
        <taxon>Ascomycota</taxon>
        <taxon>Pezizomycotina</taxon>
        <taxon>Dothideomycetes</taxon>
        <taxon>Dothideomycetes incertae sedis</taxon>
        <taxon>Peltaster</taxon>
    </lineage>
</organism>
<dbReference type="GO" id="GO:0000398">
    <property type="term" value="P:mRNA splicing, via spliceosome"/>
    <property type="evidence" value="ECO:0007669"/>
    <property type="project" value="TreeGrafter"/>
</dbReference>
<dbReference type="GO" id="GO:0071013">
    <property type="term" value="C:catalytic step 2 spliceosome"/>
    <property type="evidence" value="ECO:0007669"/>
    <property type="project" value="TreeGrafter"/>
</dbReference>
<keyword evidence="3 6" id="KW-0853">WD repeat</keyword>
<evidence type="ECO:0000256" key="1">
    <source>
        <dbReference type="ARBA" id="ARBA00004496"/>
    </source>
</evidence>
<dbReference type="PANTHER" id="PTHR22842:SF3">
    <property type="entry name" value="WD REPEAT DOMAIN-CONTAINING PROTEIN 83"/>
    <property type="match status" value="1"/>
</dbReference>
<evidence type="ECO:0000313" key="8">
    <source>
        <dbReference type="Proteomes" id="UP000503462"/>
    </source>
</evidence>
<evidence type="ECO:0000313" key="7">
    <source>
        <dbReference type="EMBL" id="QIX02450.1"/>
    </source>
</evidence>
<dbReference type="PROSITE" id="PS50082">
    <property type="entry name" value="WD_REPEATS_2"/>
    <property type="match status" value="4"/>
</dbReference>
<comment type="subcellular location">
    <subcellularLocation>
        <location evidence="1">Cytoplasm</location>
    </subcellularLocation>
</comment>
<reference evidence="7 8" key="1">
    <citation type="journal article" date="2016" name="Sci. Rep.">
        <title>Peltaster fructicola genome reveals evolution from an invasive phytopathogen to an ectophytic parasite.</title>
        <authorList>
            <person name="Xu C."/>
            <person name="Chen H."/>
            <person name="Gleason M.L."/>
            <person name="Xu J.R."/>
            <person name="Liu H."/>
            <person name="Zhang R."/>
            <person name="Sun G."/>
        </authorList>
    </citation>
    <scope>NUCLEOTIDE SEQUENCE [LARGE SCALE GENOMIC DNA]</scope>
    <source>
        <strain evidence="7 8">LNHT1506</strain>
    </source>
</reference>
<gene>
    <name evidence="7" type="ORF">AMS68_007967</name>
</gene>
<feature type="repeat" description="WD" evidence="6">
    <location>
        <begin position="13"/>
        <end position="55"/>
    </location>
</feature>
<comment type="similarity">
    <text evidence="5">Belongs to the WD repeat MORG1 family.</text>
</comment>
<dbReference type="InterPro" id="IPR051980">
    <property type="entry name" value="WD_repeat_MORG1"/>
</dbReference>
<evidence type="ECO:0000256" key="3">
    <source>
        <dbReference type="ARBA" id="ARBA00022574"/>
    </source>
</evidence>
<dbReference type="InterPro" id="IPR036322">
    <property type="entry name" value="WD40_repeat_dom_sf"/>
</dbReference>
<dbReference type="AlphaFoldDB" id="A0A6H0Y766"/>
<dbReference type="Pfam" id="PF00400">
    <property type="entry name" value="WD40"/>
    <property type="match status" value="3"/>
</dbReference>
<dbReference type="InterPro" id="IPR020472">
    <property type="entry name" value="WD40_PAC1"/>
</dbReference>
<dbReference type="InterPro" id="IPR001680">
    <property type="entry name" value="WD40_rpt"/>
</dbReference>
<dbReference type="CDD" id="cd00200">
    <property type="entry name" value="WD40"/>
    <property type="match status" value="1"/>
</dbReference>
<evidence type="ECO:0000256" key="2">
    <source>
        <dbReference type="ARBA" id="ARBA00022490"/>
    </source>
</evidence>
<feature type="repeat" description="WD" evidence="6">
    <location>
        <begin position="56"/>
        <end position="97"/>
    </location>
</feature>
<keyword evidence="8" id="KW-1185">Reference proteome</keyword>
<feature type="repeat" description="WD" evidence="6">
    <location>
        <begin position="98"/>
        <end position="131"/>
    </location>
</feature>
<evidence type="ECO:0000256" key="4">
    <source>
        <dbReference type="ARBA" id="ARBA00022737"/>
    </source>
</evidence>
<dbReference type="GO" id="GO:0005737">
    <property type="term" value="C:cytoplasm"/>
    <property type="evidence" value="ECO:0007669"/>
    <property type="project" value="UniProtKB-SubCell"/>
</dbReference>
<evidence type="ECO:0000256" key="5">
    <source>
        <dbReference type="ARBA" id="ARBA00038145"/>
    </source>
</evidence>